<dbReference type="SUPFAM" id="SSF51126">
    <property type="entry name" value="Pectin lyase-like"/>
    <property type="match status" value="1"/>
</dbReference>
<sequence>MQMAKYLKSMVILGALSGYGYSTPAAAETVNCTNITSVPTVITTQGVYCLKQHVSAALASGAAITVNTNNVTIDCNEFKVGNLAAGPGTNAVGILATARQNVNVRNCGIRGYRTGIQMLDGSYRVEDNVLDFNTQTAIHVSGAGSAIRGNEIVDTGNTGLPGVTTFHGIFGEGDVDVIDNLIDGVVASGGSNGTAYGIRTDDMNGGTVKGNRVRNLARDGTGARRGIWNESGVRNTFEANTVVMDAGGLLGADAGIRCGGSSLILNGALRDNTILGTGVLGEVFGLINCTSIQGNFVNPL</sequence>
<feature type="signal peptide" evidence="1">
    <location>
        <begin position="1"/>
        <end position="27"/>
    </location>
</feature>
<evidence type="ECO:0000313" key="3">
    <source>
        <dbReference type="Proteomes" id="UP001566331"/>
    </source>
</evidence>
<evidence type="ECO:0000313" key="2">
    <source>
        <dbReference type="EMBL" id="MEZ0475393.1"/>
    </source>
</evidence>
<dbReference type="InterPro" id="IPR011050">
    <property type="entry name" value="Pectin_lyase_fold/virulence"/>
</dbReference>
<dbReference type="EMBL" id="JBFWIC010000016">
    <property type="protein sequence ID" value="MEZ0475393.1"/>
    <property type="molecule type" value="Genomic_DNA"/>
</dbReference>
<dbReference type="RefSeq" id="WP_370565131.1">
    <property type="nucleotide sequence ID" value="NZ_JBFWIB010000013.1"/>
</dbReference>
<gene>
    <name evidence="2" type="ORF">AB6713_12345</name>
</gene>
<organism evidence="2 3">
    <name type="scientific">Luteimonas salinilitoris</name>
    <dbReference type="NCBI Taxonomy" id="3237697"/>
    <lineage>
        <taxon>Bacteria</taxon>
        <taxon>Pseudomonadati</taxon>
        <taxon>Pseudomonadota</taxon>
        <taxon>Gammaproteobacteria</taxon>
        <taxon>Lysobacterales</taxon>
        <taxon>Lysobacteraceae</taxon>
        <taxon>Luteimonas</taxon>
    </lineage>
</organism>
<reference evidence="2 3" key="1">
    <citation type="submission" date="2024-07" db="EMBL/GenBank/DDBJ databases">
        <title>Luteimonas salilacus sp. nov., isolated from the shore soil of Salt Lake in Tibet of China.</title>
        <authorList>
            <person name="Zhang X."/>
            <person name="Li A."/>
        </authorList>
    </citation>
    <scope>NUCLEOTIDE SEQUENCE [LARGE SCALE GENOMIC DNA]</scope>
    <source>
        <strain evidence="2 3">B3-2-R+30</strain>
    </source>
</reference>
<keyword evidence="1" id="KW-0732">Signal</keyword>
<evidence type="ECO:0000256" key="1">
    <source>
        <dbReference type="SAM" id="SignalP"/>
    </source>
</evidence>
<keyword evidence="3" id="KW-1185">Reference proteome</keyword>
<comment type="caution">
    <text evidence="2">The sequence shown here is derived from an EMBL/GenBank/DDBJ whole genome shotgun (WGS) entry which is preliminary data.</text>
</comment>
<feature type="chain" id="PRO_5047301713" description="Right handed beta helix domain-containing protein" evidence="1">
    <location>
        <begin position="28"/>
        <end position="300"/>
    </location>
</feature>
<name>A0ABV4HRK9_9GAMM</name>
<proteinExistence type="predicted"/>
<dbReference type="Proteomes" id="UP001566331">
    <property type="component" value="Unassembled WGS sequence"/>
</dbReference>
<evidence type="ECO:0008006" key="4">
    <source>
        <dbReference type="Google" id="ProtNLM"/>
    </source>
</evidence>
<protein>
    <recommendedName>
        <fullName evidence="4">Right handed beta helix domain-containing protein</fullName>
    </recommendedName>
</protein>
<accession>A0ABV4HRK9</accession>